<dbReference type="InterPro" id="IPR036361">
    <property type="entry name" value="SAP_dom_sf"/>
</dbReference>
<comment type="caution">
    <text evidence="2">The sequence shown here is derived from an EMBL/GenBank/DDBJ whole genome shotgun (WGS) entry which is preliminary data.</text>
</comment>
<dbReference type="InterPro" id="IPR003034">
    <property type="entry name" value="SAP_dom"/>
</dbReference>
<dbReference type="SUPFAM" id="SSF68906">
    <property type="entry name" value="SAP domain"/>
    <property type="match status" value="1"/>
</dbReference>
<accession>A0A4C1SLQ5</accession>
<dbReference type="PROSITE" id="PS50800">
    <property type="entry name" value="SAP"/>
    <property type="match status" value="1"/>
</dbReference>
<evidence type="ECO:0000259" key="1">
    <source>
        <dbReference type="PROSITE" id="PS50800"/>
    </source>
</evidence>
<organism evidence="2 3">
    <name type="scientific">Eumeta variegata</name>
    <name type="common">Bagworm moth</name>
    <name type="synonym">Eumeta japonica</name>
    <dbReference type="NCBI Taxonomy" id="151549"/>
    <lineage>
        <taxon>Eukaryota</taxon>
        <taxon>Metazoa</taxon>
        <taxon>Ecdysozoa</taxon>
        <taxon>Arthropoda</taxon>
        <taxon>Hexapoda</taxon>
        <taxon>Insecta</taxon>
        <taxon>Pterygota</taxon>
        <taxon>Neoptera</taxon>
        <taxon>Endopterygota</taxon>
        <taxon>Lepidoptera</taxon>
        <taxon>Glossata</taxon>
        <taxon>Ditrysia</taxon>
        <taxon>Tineoidea</taxon>
        <taxon>Psychidae</taxon>
        <taxon>Oiketicinae</taxon>
        <taxon>Eumeta</taxon>
    </lineage>
</organism>
<evidence type="ECO:0000313" key="2">
    <source>
        <dbReference type="EMBL" id="GBP02816.1"/>
    </source>
</evidence>
<feature type="domain" description="SAP" evidence="1">
    <location>
        <begin position="8"/>
        <end position="42"/>
    </location>
</feature>
<name>A0A4C1SLQ5_EUMVA</name>
<protein>
    <recommendedName>
        <fullName evidence="1">SAP domain-containing protein</fullName>
    </recommendedName>
</protein>
<gene>
    <name evidence="2" type="ORF">EVAR_71250_1</name>
</gene>
<dbReference type="Gene3D" id="1.10.720.30">
    <property type="entry name" value="SAP domain"/>
    <property type="match status" value="1"/>
</dbReference>
<evidence type="ECO:0000313" key="3">
    <source>
        <dbReference type="Proteomes" id="UP000299102"/>
    </source>
</evidence>
<feature type="non-terminal residue" evidence="2">
    <location>
        <position position="1"/>
    </location>
</feature>
<dbReference type="SMART" id="SM00513">
    <property type="entry name" value="SAP"/>
    <property type="match status" value="1"/>
</dbReference>
<dbReference type="OrthoDB" id="8047091at2759"/>
<dbReference type="AlphaFoldDB" id="A0A4C1SLQ5"/>
<dbReference type="Pfam" id="PF02037">
    <property type="entry name" value="SAP"/>
    <property type="match status" value="1"/>
</dbReference>
<keyword evidence="3" id="KW-1185">Reference proteome</keyword>
<reference evidence="2 3" key="1">
    <citation type="journal article" date="2019" name="Commun. Biol.">
        <title>The bagworm genome reveals a unique fibroin gene that provides high tensile strength.</title>
        <authorList>
            <person name="Kono N."/>
            <person name="Nakamura H."/>
            <person name="Ohtoshi R."/>
            <person name="Tomita M."/>
            <person name="Numata K."/>
            <person name="Arakawa K."/>
        </authorList>
    </citation>
    <scope>NUCLEOTIDE SEQUENCE [LARGE SCALE GENOMIC DNA]</scope>
</reference>
<dbReference type="Proteomes" id="UP000299102">
    <property type="component" value="Unassembled WGS sequence"/>
</dbReference>
<proteinExistence type="predicted"/>
<dbReference type="EMBL" id="BGZK01007206">
    <property type="protein sequence ID" value="GBP02816.1"/>
    <property type="molecule type" value="Genomic_DNA"/>
</dbReference>
<sequence>KWDCTMKFDELKVEQLKKKLAKLDLPTAGNKVELQKRLMEEFKRLGQDIDSHDFDEKDELQMSVRTLQAAWT</sequence>